<evidence type="ECO:0000313" key="8">
    <source>
        <dbReference type="Proteomes" id="UP000284706"/>
    </source>
</evidence>
<evidence type="ECO:0000256" key="3">
    <source>
        <dbReference type="ARBA" id="ARBA00022827"/>
    </source>
</evidence>
<gene>
    <name evidence="7" type="ORF">CVT26_003655</name>
</gene>
<dbReference type="SUPFAM" id="SSF51905">
    <property type="entry name" value="FAD/NAD(P)-binding domain"/>
    <property type="match status" value="1"/>
</dbReference>
<protein>
    <recommendedName>
        <fullName evidence="6">FAD-binding domain-containing protein</fullName>
    </recommendedName>
</protein>
<dbReference type="Gene3D" id="3.50.50.60">
    <property type="entry name" value="FAD/NAD(P)-binding domain"/>
    <property type="match status" value="1"/>
</dbReference>
<evidence type="ECO:0000256" key="1">
    <source>
        <dbReference type="ARBA" id="ARBA00005706"/>
    </source>
</evidence>
<reference evidence="7 8" key="1">
    <citation type="journal article" date="2018" name="Evol. Lett.">
        <title>Horizontal gene cluster transfer increased hallucinogenic mushroom diversity.</title>
        <authorList>
            <person name="Reynolds H.T."/>
            <person name="Vijayakumar V."/>
            <person name="Gluck-Thaler E."/>
            <person name="Korotkin H.B."/>
            <person name="Matheny P.B."/>
            <person name="Slot J.C."/>
        </authorList>
    </citation>
    <scope>NUCLEOTIDE SEQUENCE [LARGE SCALE GENOMIC DNA]</scope>
    <source>
        <strain evidence="7 8">SRW20</strain>
    </source>
</reference>
<keyword evidence="3" id="KW-0274">FAD</keyword>
<evidence type="ECO:0000256" key="4">
    <source>
        <dbReference type="ARBA" id="ARBA00023002"/>
    </source>
</evidence>
<dbReference type="EMBL" id="NHYE01005577">
    <property type="protein sequence ID" value="PPQ69243.1"/>
    <property type="molecule type" value="Genomic_DNA"/>
</dbReference>
<dbReference type="PANTHER" id="PTHR43747:SF5">
    <property type="entry name" value="FAD-BINDING DOMAIN-CONTAINING PROTEIN"/>
    <property type="match status" value="1"/>
</dbReference>
<evidence type="ECO:0000313" key="7">
    <source>
        <dbReference type="EMBL" id="PPQ69243.1"/>
    </source>
</evidence>
<evidence type="ECO:0000256" key="2">
    <source>
        <dbReference type="ARBA" id="ARBA00022630"/>
    </source>
</evidence>
<dbReference type="GO" id="GO:0071949">
    <property type="term" value="F:FAD binding"/>
    <property type="evidence" value="ECO:0007669"/>
    <property type="project" value="InterPro"/>
</dbReference>
<organism evidence="7 8">
    <name type="scientific">Gymnopilus dilepis</name>
    <dbReference type="NCBI Taxonomy" id="231916"/>
    <lineage>
        <taxon>Eukaryota</taxon>
        <taxon>Fungi</taxon>
        <taxon>Dikarya</taxon>
        <taxon>Basidiomycota</taxon>
        <taxon>Agaricomycotina</taxon>
        <taxon>Agaricomycetes</taxon>
        <taxon>Agaricomycetidae</taxon>
        <taxon>Agaricales</taxon>
        <taxon>Agaricineae</taxon>
        <taxon>Hymenogastraceae</taxon>
        <taxon>Gymnopilus</taxon>
    </lineage>
</organism>
<dbReference type="Proteomes" id="UP000284706">
    <property type="component" value="Unassembled WGS sequence"/>
</dbReference>
<proteinExistence type="inferred from homology"/>
<accession>A0A409VSN0</accession>
<keyword evidence="8" id="KW-1185">Reference proteome</keyword>
<sequence length="520" mass="57117">MSAPVPSKTTVLVVGGGPAGSYAASVLARRNIDVTVLEAAKFPRYHIGESLLASTNYFLEYIGVREKVLSHGFVRKPGGAFKLRKDFPAAYTNFVDHNTGNHALNVNRSEYDDLLFRHAGSQGAHIFDEHRVTSLVFSEKDPNRPVAANWESKAHGTSGTIAFDYIIDAAGRQGLLSTKYHKDRKMTQSLKNSAVWAYWKGAKRYGEGTERYGAPMIEALHDNTGWCWYIPINDDTISIGFTMHEEFVKPKKEGKTLEQFYLDQFQFLTDVNTLKGNATMAPNKDGQASPVYMASDYSYASDDVGRLNYRIAGDSAAFIDPFFSSGVHLAFVGALSAALSIISVIDGAADEATAAEFHEAELKTAYTRFFVIVAAGYKQMRGGVKANVLNDVDEKSFDRAFNIIRPVIQGTGDIGVDSNAQGDLKLNEQEVRGTMDFVFRLFSHPPKGAVENHDHPDDGLHGNVADLDRDARARLASLSKTIPHLMGYDGVKHILDDARETIRLQVKGDTATKLAPIVPV</sequence>
<dbReference type="GO" id="GO:0044550">
    <property type="term" value="P:secondary metabolite biosynthetic process"/>
    <property type="evidence" value="ECO:0007669"/>
    <property type="project" value="UniProtKB-ARBA"/>
</dbReference>
<name>A0A409VSN0_9AGAR</name>
<dbReference type="PANTHER" id="PTHR43747">
    <property type="entry name" value="FAD-BINDING PROTEIN"/>
    <property type="match status" value="1"/>
</dbReference>
<evidence type="ECO:0000256" key="5">
    <source>
        <dbReference type="ARBA" id="ARBA00049364"/>
    </source>
</evidence>
<comment type="caution">
    <text evidence="7">The sequence shown here is derived from an EMBL/GenBank/DDBJ whole genome shotgun (WGS) entry which is preliminary data.</text>
</comment>
<comment type="catalytic activity">
    <reaction evidence="5">
        <text>melleolide F + FADH2 + chloride + O2 = 6'-chloromelleolide F + FAD + 2 H2O + H(+)</text>
        <dbReference type="Rhea" id="RHEA:67160"/>
        <dbReference type="ChEBI" id="CHEBI:15377"/>
        <dbReference type="ChEBI" id="CHEBI:15378"/>
        <dbReference type="ChEBI" id="CHEBI:15379"/>
        <dbReference type="ChEBI" id="CHEBI:17996"/>
        <dbReference type="ChEBI" id="CHEBI:57692"/>
        <dbReference type="ChEBI" id="CHEBI:58307"/>
        <dbReference type="ChEBI" id="CHEBI:167712"/>
        <dbReference type="ChEBI" id="CHEBI:167713"/>
    </reaction>
    <physiologicalReaction direction="left-to-right" evidence="5">
        <dbReference type="Rhea" id="RHEA:67161"/>
    </physiologicalReaction>
</comment>
<dbReference type="InterPro" id="IPR036188">
    <property type="entry name" value="FAD/NAD-bd_sf"/>
</dbReference>
<dbReference type="InterPro" id="IPR002938">
    <property type="entry name" value="FAD-bd"/>
</dbReference>
<feature type="domain" description="FAD-binding" evidence="6">
    <location>
        <begin position="8"/>
        <end position="187"/>
    </location>
</feature>
<evidence type="ECO:0000259" key="6">
    <source>
        <dbReference type="Pfam" id="PF01494"/>
    </source>
</evidence>
<comment type="similarity">
    <text evidence="1">Belongs to the flavin-dependent halogenase family.</text>
</comment>
<keyword evidence="4" id="KW-0560">Oxidoreductase</keyword>
<dbReference type="OrthoDB" id="3340390at2759"/>
<dbReference type="AlphaFoldDB" id="A0A409VSN0"/>
<keyword evidence="2" id="KW-0285">Flavoprotein</keyword>
<dbReference type="GO" id="GO:0140907">
    <property type="term" value="F:flavin-dependent halogenase activity"/>
    <property type="evidence" value="ECO:0007669"/>
    <property type="project" value="UniProtKB-ARBA"/>
</dbReference>
<dbReference type="InterPro" id="IPR050816">
    <property type="entry name" value="Flavin-dep_Halogenase_NPB"/>
</dbReference>
<dbReference type="InParanoid" id="A0A409VSN0"/>
<dbReference type="Pfam" id="PF01494">
    <property type="entry name" value="FAD_binding_3"/>
    <property type="match status" value="1"/>
</dbReference>